<reference evidence="2" key="1">
    <citation type="submission" date="2022-10" db="EMBL/GenBank/DDBJ databases">
        <title>Novel sulphate-reducing endosymbionts in the free-living metamonad Anaeramoeba.</title>
        <authorList>
            <person name="Jerlstrom-Hultqvist J."/>
            <person name="Cepicka I."/>
            <person name="Gallot-Lavallee L."/>
            <person name="Salas-Leiva D."/>
            <person name="Curtis B.A."/>
            <person name="Zahonova K."/>
            <person name="Pipaliya S."/>
            <person name="Dacks J."/>
            <person name="Roger A.J."/>
        </authorList>
    </citation>
    <scope>NUCLEOTIDE SEQUENCE</scope>
    <source>
        <strain evidence="2">BMAN</strain>
    </source>
</reference>
<evidence type="ECO:0000313" key="3">
    <source>
        <dbReference type="Proteomes" id="UP001149090"/>
    </source>
</evidence>
<accession>A0A9Q0LVE6</accession>
<sequence length="326" mass="37667">MQVFLTPSQLNNIKHFQQVTKCTDFEECIRFLNSADWFVDQAIALQALCTLTSIPVHPINQDQIQSKIQQETHTQISQPTTDTEQKETRRRLLLRTKRKCQDLSIDTTSTTTPSTSPAPSTPNGATTKNTLTLEQARKLTTNKTPNSDSDADSDLEMLKKSRTKPRCSRSLEEILNGQPLSIRPLQIFLSQKPTPRWDVRLDALKRFRPDLIRGYPELLEKSKQLENDEQNSQQNSQFHQCQNPTQCQAQCQNSFPDPSACHVDSQKKLTLKIKVLKDIFQYFPQVKQNKKYRRNLQRGLIKHFDNLGFRYSPIMHGNKLVFVREI</sequence>
<feature type="region of interest" description="Disordered" evidence="1">
    <location>
        <begin position="67"/>
        <end position="89"/>
    </location>
</feature>
<organism evidence="2 3">
    <name type="scientific">Anaeramoeba ignava</name>
    <name type="common">Anaerobic marine amoeba</name>
    <dbReference type="NCBI Taxonomy" id="1746090"/>
    <lineage>
        <taxon>Eukaryota</taxon>
        <taxon>Metamonada</taxon>
        <taxon>Anaeramoebidae</taxon>
        <taxon>Anaeramoeba</taxon>
    </lineage>
</organism>
<feature type="compositionally biased region" description="Polar residues" evidence="1">
    <location>
        <begin position="67"/>
        <end position="82"/>
    </location>
</feature>
<protein>
    <submittedName>
        <fullName evidence="2">Uncharacterized protein</fullName>
    </submittedName>
</protein>
<evidence type="ECO:0000313" key="2">
    <source>
        <dbReference type="EMBL" id="KAJ5079612.1"/>
    </source>
</evidence>
<dbReference type="Proteomes" id="UP001149090">
    <property type="component" value="Unassembled WGS sequence"/>
</dbReference>
<dbReference type="Gene3D" id="1.10.8.10">
    <property type="entry name" value="DNA helicase RuvA subunit, C-terminal domain"/>
    <property type="match status" value="1"/>
</dbReference>
<evidence type="ECO:0000256" key="1">
    <source>
        <dbReference type="SAM" id="MobiDB-lite"/>
    </source>
</evidence>
<feature type="region of interest" description="Disordered" evidence="1">
    <location>
        <begin position="104"/>
        <end position="165"/>
    </location>
</feature>
<keyword evidence="3" id="KW-1185">Reference proteome</keyword>
<proteinExistence type="predicted"/>
<dbReference type="EMBL" id="JAPDFW010000025">
    <property type="protein sequence ID" value="KAJ5079612.1"/>
    <property type="molecule type" value="Genomic_DNA"/>
</dbReference>
<dbReference type="CDD" id="cd14273">
    <property type="entry name" value="UBA_TAP-C_like"/>
    <property type="match status" value="1"/>
</dbReference>
<feature type="compositionally biased region" description="Polar residues" evidence="1">
    <location>
        <begin position="128"/>
        <end position="148"/>
    </location>
</feature>
<feature type="compositionally biased region" description="Low complexity" evidence="1">
    <location>
        <begin position="107"/>
        <end position="127"/>
    </location>
</feature>
<name>A0A9Q0LVE6_ANAIG</name>
<gene>
    <name evidence="2" type="ORF">M0811_14390</name>
</gene>
<dbReference type="Pfam" id="PF14555">
    <property type="entry name" value="UBA_4"/>
    <property type="match status" value="1"/>
</dbReference>
<dbReference type="AlphaFoldDB" id="A0A9Q0LVE6"/>
<comment type="caution">
    <text evidence="2">The sequence shown here is derived from an EMBL/GenBank/DDBJ whole genome shotgun (WGS) entry which is preliminary data.</text>
</comment>